<dbReference type="STRING" id="1611254.A0A2G5VPI5"/>
<feature type="region of interest" description="Disordered" evidence="1">
    <location>
        <begin position="303"/>
        <end position="337"/>
    </location>
</feature>
<feature type="compositionally biased region" description="Polar residues" evidence="1">
    <location>
        <begin position="303"/>
        <end position="312"/>
    </location>
</feature>
<evidence type="ECO:0000313" key="6">
    <source>
        <dbReference type="Proteomes" id="UP000230233"/>
    </source>
</evidence>
<feature type="transmembrane region" description="Helical" evidence="2">
    <location>
        <begin position="263"/>
        <end position="290"/>
    </location>
</feature>
<dbReference type="AlphaFoldDB" id="A0A2G5VPI5"/>
<evidence type="ECO:0000256" key="1">
    <source>
        <dbReference type="SAM" id="MobiDB-lite"/>
    </source>
</evidence>
<feature type="compositionally biased region" description="Low complexity" evidence="1">
    <location>
        <begin position="313"/>
        <end position="337"/>
    </location>
</feature>
<dbReference type="InterPro" id="IPR002109">
    <property type="entry name" value="Glutaredoxin"/>
</dbReference>
<dbReference type="GO" id="GO:0005739">
    <property type="term" value="C:mitochondrion"/>
    <property type="evidence" value="ECO:0007669"/>
    <property type="project" value="TreeGrafter"/>
</dbReference>
<evidence type="ECO:0000256" key="3">
    <source>
        <dbReference type="SAM" id="SignalP"/>
    </source>
</evidence>
<reference evidence="6" key="1">
    <citation type="submission" date="2017-10" db="EMBL/GenBank/DDBJ databases">
        <title>Rapid genome shrinkage in a self-fertile nematode reveals novel sperm competition proteins.</title>
        <authorList>
            <person name="Yin D."/>
            <person name="Schwarz E.M."/>
            <person name="Thomas C.G."/>
            <person name="Felde R.L."/>
            <person name="Korf I.F."/>
            <person name="Cutter A.D."/>
            <person name="Schartner C.M."/>
            <person name="Ralston E.J."/>
            <person name="Meyer B.J."/>
            <person name="Haag E.S."/>
        </authorList>
    </citation>
    <scope>NUCLEOTIDE SEQUENCE [LARGE SCALE GENOMIC DNA]</scope>
    <source>
        <strain evidence="6">JU1422</strain>
    </source>
</reference>
<keyword evidence="2" id="KW-1133">Transmembrane helix</keyword>
<gene>
    <name evidence="5" type="primary">Cni-ZC334.7</name>
    <name evidence="5" type="synonym">Cnig_chr_I.g3238</name>
    <name evidence="5" type="ORF">B9Z55_003238</name>
</gene>
<dbReference type="Proteomes" id="UP000230233">
    <property type="component" value="Chromosome I"/>
</dbReference>
<dbReference type="OrthoDB" id="418495at2759"/>
<dbReference type="Pfam" id="PF00462">
    <property type="entry name" value="Glutaredoxin"/>
    <property type="match status" value="1"/>
</dbReference>
<keyword evidence="6" id="KW-1185">Reference proteome</keyword>
<name>A0A2G5VPI5_9PELO</name>
<keyword evidence="3" id="KW-0732">Signal</keyword>
<evidence type="ECO:0000256" key="2">
    <source>
        <dbReference type="SAM" id="Phobius"/>
    </source>
</evidence>
<keyword evidence="2" id="KW-0472">Membrane</keyword>
<dbReference type="Gene3D" id="3.40.30.10">
    <property type="entry name" value="Glutaredoxin"/>
    <property type="match status" value="1"/>
</dbReference>
<organism evidence="5 6">
    <name type="scientific">Caenorhabditis nigoni</name>
    <dbReference type="NCBI Taxonomy" id="1611254"/>
    <lineage>
        <taxon>Eukaryota</taxon>
        <taxon>Metazoa</taxon>
        <taxon>Ecdysozoa</taxon>
        <taxon>Nematoda</taxon>
        <taxon>Chromadorea</taxon>
        <taxon>Rhabditida</taxon>
        <taxon>Rhabditina</taxon>
        <taxon>Rhabditomorpha</taxon>
        <taxon>Rhabditoidea</taxon>
        <taxon>Rhabditidae</taxon>
        <taxon>Peloderinae</taxon>
        <taxon>Caenorhabditis</taxon>
    </lineage>
</organism>
<dbReference type="PANTHER" id="PTHR46679">
    <property type="match status" value="1"/>
</dbReference>
<evidence type="ECO:0000259" key="4">
    <source>
        <dbReference type="Pfam" id="PF00462"/>
    </source>
</evidence>
<feature type="domain" description="Glutaredoxin" evidence="4">
    <location>
        <begin position="124"/>
        <end position="189"/>
    </location>
</feature>
<dbReference type="SUPFAM" id="SSF52833">
    <property type="entry name" value="Thioredoxin-like"/>
    <property type="match status" value="1"/>
</dbReference>
<proteinExistence type="predicted"/>
<sequence length="337" mass="37211">MRRHILFTSLLPILASSLLSSDLTTNHQGATGPVGAIFQSEASTGLSSEYYGSTDFGSKATSQNPEDVDDELFALQKASKPQFYPRPQNGNYGGYGGYRPNPNPQPFGYSYVGYINRQARRYPVMMYTLIQCVPCQRAKHLLATTYGDVPSHFLELVGDNDWQRQLQVDLLKVTRQATFPYVFVCGQFIGGSSDLFNMHHSGQLRQALNNYSCSSAPTDIEDACKKNATEAVCKRATRAVVEMYCVKNEDAKACSYLSFVFDLWNLLIGAGGGSLVVALLLTLIFVFIWLRKMKKIRKASGATNGTVSQDMSNGTGTTGAETNRTTQNTNQPTMNRY</sequence>
<dbReference type="GO" id="GO:0015035">
    <property type="term" value="F:protein-disulfide reductase activity"/>
    <property type="evidence" value="ECO:0007669"/>
    <property type="project" value="TreeGrafter"/>
</dbReference>
<dbReference type="InterPro" id="IPR014025">
    <property type="entry name" value="Glutaredoxin_subgr"/>
</dbReference>
<feature type="signal peptide" evidence="3">
    <location>
        <begin position="1"/>
        <end position="20"/>
    </location>
</feature>
<dbReference type="InterPro" id="IPR036249">
    <property type="entry name" value="Thioredoxin-like_sf"/>
</dbReference>
<dbReference type="EMBL" id="PDUG01000001">
    <property type="protein sequence ID" value="PIC53591.1"/>
    <property type="molecule type" value="Genomic_DNA"/>
</dbReference>
<dbReference type="PRINTS" id="PR00160">
    <property type="entry name" value="GLUTAREDOXIN"/>
</dbReference>
<dbReference type="PANTHER" id="PTHR46679:SF4">
    <property type="entry name" value="GLUTAREDOXIN DOMAIN-CONTAINING PROTEIN"/>
    <property type="match status" value="1"/>
</dbReference>
<dbReference type="PROSITE" id="PS51354">
    <property type="entry name" value="GLUTAREDOXIN_2"/>
    <property type="match status" value="1"/>
</dbReference>
<comment type="caution">
    <text evidence="5">The sequence shown here is derived from an EMBL/GenBank/DDBJ whole genome shotgun (WGS) entry which is preliminary data.</text>
</comment>
<evidence type="ECO:0000313" key="5">
    <source>
        <dbReference type="EMBL" id="PIC53591.1"/>
    </source>
</evidence>
<keyword evidence="2" id="KW-0812">Transmembrane</keyword>
<accession>A0A2G5VPI5</accession>
<feature type="chain" id="PRO_5013935903" description="Glutaredoxin domain-containing protein" evidence="3">
    <location>
        <begin position="21"/>
        <end position="337"/>
    </location>
</feature>
<protein>
    <recommendedName>
        <fullName evidence="4">Glutaredoxin domain-containing protein</fullName>
    </recommendedName>
</protein>